<geneLocation type="mitochondrion" evidence="2"/>
<feature type="compositionally biased region" description="Basic and acidic residues" evidence="1">
    <location>
        <begin position="30"/>
        <end position="39"/>
    </location>
</feature>
<dbReference type="AlphaFoldDB" id="A0A101M2R4"/>
<keyword evidence="2" id="KW-0496">Mitochondrion</keyword>
<gene>
    <name evidence="2" type="ORF">ABT39_MTgene3070</name>
</gene>
<name>A0A101M2R4_PICGL</name>
<reference evidence="2" key="1">
    <citation type="journal article" date="2015" name="Genome Biol. Evol.">
        <title>Organellar Genomes of White Spruce (Picea glauca): Assembly and Annotation.</title>
        <authorList>
            <person name="Jackman S.D."/>
            <person name="Warren R.L."/>
            <person name="Gibb E.A."/>
            <person name="Vandervalk B.P."/>
            <person name="Mohamadi H."/>
            <person name="Chu J."/>
            <person name="Raymond A."/>
            <person name="Pleasance S."/>
            <person name="Coope R."/>
            <person name="Wildung M.R."/>
            <person name="Ritland C.E."/>
            <person name="Bousquet J."/>
            <person name="Jones S.J."/>
            <person name="Bohlmann J."/>
            <person name="Birol I."/>
        </authorList>
    </citation>
    <scope>NUCLEOTIDE SEQUENCE [LARGE SCALE GENOMIC DNA]</scope>
    <source>
        <tissue evidence="2">Flushing bud</tissue>
    </source>
</reference>
<evidence type="ECO:0000256" key="1">
    <source>
        <dbReference type="SAM" id="MobiDB-lite"/>
    </source>
</evidence>
<proteinExistence type="predicted"/>
<protein>
    <submittedName>
        <fullName evidence="2">Uncharacterized protein</fullName>
    </submittedName>
</protein>
<sequence length="72" mass="7695">MGIFDVSATYVVFSPHIYFDFEEGVSSGKARPDGKDSRSTGRNGNILHKGLVQAPGLAPVPGKLLFYSIIAP</sequence>
<organism evidence="2">
    <name type="scientific">Picea glauca</name>
    <name type="common">White spruce</name>
    <name type="synonym">Pinus glauca</name>
    <dbReference type="NCBI Taxonomy" id="3330"/>
    <lineage>
        <taxon>Eukaryota</taxon>
        <taxon>Viridiplantae</taxon>
        <taxon>Streptophyta</taxon>
        <taxon>Embryophyta</taxon>
        <taxon>Tracheophyta</taxon>
        <taxon>Spermatophyta</taxon>
        <taxon>Pinopsida</taxon>
        <taxon>Pinidae</taxon>
        <taxon>Conifers I</taxon>
        <taxon>Pinales</taxon>
        <taxon>Pinaceae</taxon>
        <taxon>Picea</taxon>
    </lineage>
</organism>
<evidence type="ECO:0000313" key="2">
    <source>
        <dbReference type="EMBL" id="KUM49843.1"/>
    </source>
</evidence>
<accession>A0A101M2R4</accession>
<dbReference type="EMBL" id="LKAM01000002">
    <property type="protein sequence ID" value="KUM49843.1"/>
    <property type="molecule type" value="Genomic_DNA"/>
</dbReference>
<feature type="region of interest" description="Disordered" evidence="1">
    <location>
        <begin position="25"/>
        <end position="45"/>
    </location>
</feature>
<comment type="caution">
    <text evidence="2">The sequence shown here is derived from an EMBL/GenBank/DDBJ whole genome shotgun (WGS) entry which is preliminary data.</text>
</comment>